<dbReference type="Gramene" id="KOM56360">
    <property type="protein sequence ID" value="KOM56360"/>
    <property type="gene ID" value="LR48_Vigan10g225200"/>
</dbReference>
<evidence type="ECO:0000313" key="3">
    <source>
        <dbReference type="Proteomes" id="UP000053144"/>
    </source>
</evidence>
<accession>A0A0L9VMS9</accession>
<proteinExistence type="predicted"/>
<organism evidence="2 3">
    <name type="scientific">Phaseolus angularis</name>
    <name type="common">Azuki bean</name>
    <name type="synonym">Vigna angularis</name>
    <dbReference type="NCBI Taxonomy" id="3914"/>
    <lineage>
        <taxon>Eukaryota</taxon>
        <taxon>Viridiplantae</taxon>
        <taxon>Streptophyta</taxon>
        <taxon>Embryophyta</taxon>
        <taxon>Tracheophyta</taxon>
        <taxon>Spermatophyta</taxon>
        <taxon>Magnoliopsida</taxon>
        <taxon>eudicotyledons</taxon>
        <taxon>Gunneridae</taxon>
        <taxon>Pentapetalae</taxon>
        <taxon>rosids</taxon>
        <taxon>fabids</taxon>
        <taxon>Fabales</taxon>
        <taxon>Fabaceae</taxon>
        <taxon>Papilionoideae</taxon>
        <taxon>50 kb inversion clade</taxon>
        <taxon>NPAAA clade</taxon>
        <taxon>indigoferoid/millettioid clade</taxon>
        <taxon>Phaseoleae</taxon>
        <taxon>Vigna</taxon>
    </lineage>
</organism>
<dbReference type="Proteomes" id="UP000053144">
    <property type="component" value="Chromosome 10"/>
</dbReference>
<feature type="region of interest" description="Disordered" evidence="1">
    <location>
        <begin position="1"/>
        <end position="21"/>
    </location>
</feature>
<evidence type="ECO:0000256" key="1">
    <source>
        <dbReference type="SAM" id="MobiDB-lite"/>
    </source>
</evidence>
<reference evidence="3" key="1">
    <citation type="journal article" date="2015" name="Proc. Natl. Acad. Sci. U.S.A.">
        <title>Genome sequencing of adzuki bean (Vigna angularis) provides insight into high starch and low fat accumulation and domestication.</title>
        <authorList>
            <person name="Yang K."/>
            <person name="Tian Z."/>
            <person name="Chen C."/>
            <person name="Luo L."/>
            <person name="Zhao B."/>
            <person name="Wang Z."/>
            <person name="Yu L."/>
            <person name="Li Y."/>
            <person name="Sun Y."/>
            <person name="Li W."/>
            <person name="Chen Y."/>
            <person name="Li Y."/>
            <person name="Zhang Y."/>
            <person name="Ai D."/>
            <person name="Zhao J."/>
            <person name="Shang C."/>
            <person name="Ma Y."/>
            <person name="Wu B."/>
            <person name="Wang M."/>
            <person name="Gao L."/>
            <person name="Sun D."/>
            <person name="Zhang P."/>
            <person name="Guo F."/>
            <person name="Wang W."/>
            <person name="Li Y."/>
            <person name="Wang J."/>
            <person name="Varshney R.K."/>
            <person name="Wang J."/>
            <person name="Ling H.Q."/>
            <person name="Wan P."/>
        </authorList>
    </citation>
    <scope>NUCLEOTIDE SEQUENCE</scope>
    <source>
        <strain evidence="3">cv. Jingnong 6</strain>
    </source>
</reference>
<protein>
    <submittedName>
        <fullName evidence="2">Uncharacterized protein</fullName>
    </submittedName>
</protein>
<dbReference type="AlphaFoldDB" id="A0A0L9VMS9"/>
<evidence type="ECO:0000313" key="2">
    <source>
        <dbReference type="EMBL" id="KOM56360.1"/>
    </source>
</evidence>
<sequence length="123" mass="12880">MEKKEEIGDVGNENIKEGPLVEGAKTKSSSIGVEDIGIGGVVATHIESGGEDVLALDSKVVEQGDKMNEGKPGTVTSQGIQVEEGLNLLHKHEGIDVVPNNNIDIGPPATTHDMVQSSLLEND</sequence>
<dbReference type="EMBL" id="CM003380">
    <property type="protein sequence ID" value="KOM56360.1"/>
    <property type="molecule type" value="Genomic_DNA"/>
</dbReference>
<name>A0A0L9VMS9_PHAAN</name>
<gene>
    <name evidence="2" type="ORF">LR48_Vigan10g225200</name>
</gene>